<dbReference type="AlphaFoldDB" id="A0A061B9K9"/>
<reference evidence="3" key="1">
    <citation type="journal article" date="2014" name="Genome Announc.">
        <title>Genome sequence of the yeast Cyberlindnera fabianii (Hansenula fabianii).</title>
        <authorList>
            <person name="Freel K.C."/>
            <person name="Sarilar V."/>
            <person name="Neuveglise C."/>
            <person name="Devillers H."/>
            <person name="Friedrich A."/>
            <person name="Schacherer J."/>
        </authorList>
    </citation>
    <scope>NUCLEOTIDE SEQUENCE</scope>
    <source>
        <strain evidence="3">YJS4271</strain>
    </source>
</reference>
<dbReference type="Gene3D" id="3.40.50.1820">
    <property type="entry name" value="alpha/beta hydrolase"/>
    <property type="match status" value="1"/>
</dbReference>
<dbReference type="SUPFAM" id="SSF53474">
    <property type="entry name" value="alpha/beta-Hydrolases"/>
    <property type="match status" value="1"/>
</dbReference>
<evidence type="ECO:0000313" key="3">
    <source>
        <dbReference type="EMBL" id="CDR46623.1"/>
    </source>
</evidence>
<protein>
    <submittedName>
        <fullName evidence="3">CYFA0S24e01354g1_1</fullName>
    </submittedName>
</protein>
<accession>A0A061B9K9</accession>
<gene>
    <name evidence="3" type="ORF">CYFA0S_24e01354g</name>
</gene>
<name>A0A061B9K9_CYBFA</name>
<sequence>MSKKVLMLHGYAQSASIFSAKTGGLRKSLAKAGYETIYVNAPMRLQSDQLHNPESESELYGWWQYGAPDYTVDDALETIQKAIEGQEIEGIIGFSQGAGLGGYIVAQYKKLIPSLKFGVFFSGFKLMPQRFEAAYVDKIELPSLHVIGELDTVVEEGRSLALWDVAQEDKRTMLKHHGGHFVPNSKDYVSKVLNWIASVTAEQEVKKAEVDDDDIFAAIDNMGKA</sequence>
<evidence type="ECO:0000256" key="1">
    <source>
        <dbReference type="ARBA" id="ARBA00022801"/>
    </source>
</evidence>
<dbReference type="OrthoDB" id="2094269at2759"/>
<dbReference type="PhylomeDB" id="A0A061B9K9"/>
<dbReference type="Pfam" id="PF03959">
    <property type="entry name" value="FSH1"/>
    <property type="match status" value="1"/>
</dbReference>
<evidence type="ECO:0000259" key="2">
    <source>
        <dbReference type="Pfam" id="PF03959"/>
    </source>
</evidence>
<dbReference type="VEuPathDB" id="FungiDB:BON22_2796"/>
<proteinExistence type="predicted"/>
<feature type="domain" description="Serine hydrolase" evidence="2">
    <location>
        <begin position="2"/>
        <end position="191"/>
    </location>
</feature>
<dbReference type="InterPro" id="IPR005645">
    <property type="entry name" value="FSH-like_dom"/>
</dbReference>
<dbReference type="PANTHER" id="PTHR48070:SF6">
    <property type="entry name" value="ESTERASE OVCA2"/>
    <property type="match status" value="1"/>
</dbReference>
<dbReference type="GO" id="GO:0005737">
    <property type="term" value="C:cytoplasm"/>
    <property type="evidence" value="ECO:0007669"/>
    <property type="project" value="TreeGrafter"/>
</dbReference>
<dbReference type="GO" id="GO:0005634">
    <property type="term" value="C:nucleus"/>
    <property type="evidence" value="ECO:0007669"/>
    <property type="project" value="TreeGrafter"/>
</dbReference>
<dbReference type="EMBL" id="LK052909">
    <property type="protein sequence ID" value="CDR46623.1"/>
    <property type="molecule type" value="Genomic_DNA"/>
</dbReference>
<dbReference type="InterPro" id="IPR029058">
    <property type="entry name" value="AB_hydrolase_fold"/>
</dbReference>
<dbReference type="GO" id="GO:0016787">
    <property type="term" value="F:hydrolase activity"/>
    <property type="evidence" value="ECO:0007669"/>
    <property type="project" value="UniProtKB-KW"/>
</dbReference>
<keyword evidence="1" id="KW-0378">Hydrolase</keyword>
<dbReference type="InterPro" id="IPR050593">
    <property type="entry name" value="LovG"/>
</dbReference>
<dbReference type="PANTHER" id="PTHR48070">
    <property type="entry name" value="ESTERASE OVCA2"/>
    <property type="match status" value="1"/>
</dbReference>
<organism evidence="3">
    <name type="scientific">Cyberlindnera fabianii</name>
    <name type="common">Yeast</name>
    <name type="synonym">Hansenula fabianii</name>
    <dbReference type="NCBI Taxonomy" id="36022"/>
    <lineage>
        <taxon>Eukaryota</taxon>
        <taxon>Fungi</taxon>
        <taxon>Dikarya</taxon>
        <taxon>Ascomycota</taxon>
        <taxon>Saccharomycotina</taxon>
        <taxon>Saccharomycetes</taxon>
        <taxon>Phaffomycetales</taxon>
        <taxon>Phaffomycetaceae</taxon>
        <taxon>Cyberlindnera</taxon>
    </lineage>
</organism>